<dbReference type="Proteomes" id="UP001244295">
    <property type="component" value="Unassembled WGS sequence"/>
</dbReference>
<dbReference type="RefSeq" id="WP_307635829.1">
    <property type="nucleotide sequence ID" value="NZ_JAUSRR010000002.1"/>
</dbReference>
<evidence type="ECO:0000313" key="2">
    <source>
        <dbReference type="Proteomes" id="UP001244295"/>
    </source>
</evidence>
<accession>A0AAW8DQP4</accession>
<gene>
    <name evidence="1" type="ORF">J2W25_000850</name>
</gene>
<proteinExistence type="predicted"/>
<dbReference type="EMBL" id="JAUSRR010000002">
    <property type="protein sequence ID" value="MDP9921835.1"/>
    <property type="molecule type" value="Genomic_DNA"/>
</dbReference>
<evidence type="ECO:0008006" key="3">
    <source>
        <dbReference type="Google" id="ProtNLM"/>
    </source>
</evidence>
<comment type="caution">
    <text evidence="1">The sequence shown here is derived from an EMBL/GenBank/DDBJ whole genome shotgun (WGS) entry which is preliminary data.</text>
</comment>
<protein>
    <recommendedName>
        <fullName evidence="3">Restriction endonuclease</fullName>
    </recommendedName>
</protein>
<reference evidence="1" key="1">
    <citation type="submission" date="2023-07" db="EMBL/GenBank/DDBJ databases">
        <title>Sorghum-associated microbial communities from plants grown in Nebraska, USA.</title>
        <authorList>
            <person name="Schachtman D."/>
        </authorList>
    </citation>
    <scope>NUCLEOTIDE SEQUENCE</scope>
    <source>
        <strain evidence="1">DS2795</strain>
    </source>
</reference>
<name>A0AAW8DQP4_9BURK</name>
<evidence type="ECO:0000313" key="1">
    <source>
        <dbReference type="EMBL" id="MDP9921835.1"/>
    </source>
</evidence>
<sequence length="511" mass="58161">MDHTQATPTDKFRVYREFQSLLSQYNLQQSLEDLWWYSRMFEPSSTVPIAKISVDGQVIPISTYLGEWDIPVIAREVVLYASKTGTKRLNTWLDFSGVLEKLREVSAAMAAISNAEDAYNSLHPTIQQQLKRQGRHSINDLVRAYKIFSASGVEKLLIRETGIPMKVWTLVGFAIAGAMQKDAGINAGKDYTPFGVSKEISRALFTRISRTAEELRELTAREQLQDERWQYTPNPMLSYPLVSVLPGEPHLLHCPLPNYVLERVSSGLYYDIAMKPGFEKPFGAAFENYVGELLHLVFQTPRFTVAEEQPYRVGKNQKHGVDWVVVDEEANLFLECKAKRMSKEGRLSSDPDILRSAVDVLAQGVVKLYKNIEDARQGRTPQWKPNNRPIYPVLLTLEDWILAGPADDLLRKAVAQRFSEANLNPAWLTEMPYSIESCGQFELVSSTIAEVGIGTFFKARFDGETAKWRRLNDVAHHYFKEIYKRTANRELFFNDWANAFPPGTFVNPSHP</sequence>
<organism evidence="1 2">
    <name type="scientific">Variovorax boronicumulans</name>
    <dbReference type="NCBI Taxonomy" id="436515"/>
    <lineage>
        <taxon>Bacteria</taxon>
        <taxon>Pseudomonadati</taxon>
        <taxon>Pseudomonadota</taxon>
        <taxon>Betaproteobacteria</taxon>
        <taxon>Burkholderiales</taxon>
        <taxon>Comamonadaceae</taxon>
        <taxon>Variovorax</taxon>
    </lineage>
</organism>
<dbReference type="AlphaFoldDB" id="A0AAW8DQP4"/>